<comment type="caution">
    <text evidence="1">The sequence shown here is derived from an EMBL/GenBank/DDBJ whole genome shotgun (WGS) entry which is preliminary data.</text>
</comment>
<gene>
    <name evidence="1" type="ORF">C9160_26740</name>
</gene>
<reference evidence="1 2" key="1">
    <citation type="submission" date="2018-12" db="EMBL/GenBank/DDBJ databases">
        <title>Food and Water Safety Consortium.</title>
        <authorList>
            <person name="Tyson S."/>
            <person name="Peterson C.-L."/>
            <person name="Olson A."/>
            <person name="Tyler S."/>
            <person name="Cabral J."/>
            <person name="Lynch T."/>
            <person name="Knox N."/>
            <person name="Van Domselaar G."/>
            <person name="Graham M."/>
        </authorList>
    </citation>
    <scope>NUCLEOTIDE SEQUENCE [LARGE SCALE GENOMIC DNA]</scope>
    <source>
        <strain evidence="1 2">FWSEC0384</strain>
    </source>
</reference>
<dbReference type="AlphaFoldDB" id="A0AAQ2DPT3"/>
<proteinExistence type="predicted"/>
<protein>
    <submittedName>
        <fullName evidence="1">Uncharacterized protein</fullName>
    </submittedName>
</protein>
<sequence length="97" mass="11226">MPYIDITTMRGMMPGVIASMLPDHSAVLAENCHFRYGVITPEHQMSEAEKTFAIKPKTIFHYRDDFWFAWTDVVDVIRSPVAQDSHGRIYYTDGRFP</sequence>
<dbReference type="Proteomes" id="UP000306700">
    <property type="component" value="Unassembled WGS sequence"/>
</dbReference>
<dbReference type="EMBL" id="RRNI01000097">
    <property type="protein sequence ID" value="TJH14950.1"/>
    <property type="molecule type" value="Genomic_DNA"/>
</dbReference>
<organism evidence="1 2">
    <name type="scientific">Escherichia coli</name>
    <dbReference type="NCBI Taxonomy" id="562"/>
    <lineage>
        <taxon>Bacteria</taxon>
        <taxon>Pseudomonadati</taxon>
        <taxon>Pseudomonadota</taxon>
        <taxon>Gammaproteobacteria</taxon>
        <taxon>Enterobacterales</taxon>
        <taxon>Enterobacteriaceae</taxon>
        <taxon>Escherichia</taxon>
    </lineage>
</organism>
<name>A0AAQ2DPT3_ECOLX</name>
<accession>A0AAQ2DPT3</accession>
<evidence type="ECO:0000313" key="2">
    <source>
        <dbReference type="Proteomes" id="UP000306700"/>
    </source>
</evidence>
<feature type="non-terminal residue" evidence="1">
    <location>
        <position position="97"/>
    </location>
</feature>
<evidence type="ECO:0000313" key="1">
    <source>
        <dbReference type="EMBL" id="TJH14950.1"/>
    </source>
</evidence>